<sequence>MKILLEEKLLRYAAPTLYTKMVGIFSTYHLHPYDVHATALKEENGYEVSLKYSTDFSQFVTQHFTFKQVAEPDEEVTQFFERAADQCKSLLIADYYKMIKP</sequence>
<accession>A0A4R5VUY0</accession>
<protein>
    <submittedName>
        <fullName evidence="2">Uncharacterized protein</fullName>
    </submittedName>
</protein>
<evidence type="ECO:0000313" key="2">
    <source>
        <dbReference type="EMBL" id="TDK62989.1"/>
    </source>
</evidence>
<name>A0A4R5VUY0_9BACI</name>
<dbReference type="EMBL" id="SMYO01000003">
    <property type="protein sequence ID" value="TDK62989.1"/>
    <property type="molecule type" value="Genomic_DNA"/>
</dbReference>
<gene>
    <name evidence="2" type="ORF">E2K98_05900</name>
    <name evidence="1" type="ORF">RCG21_14710</name>
</gene>
<dbReference type="RefSeq" id="WP_133333339.1">
    <property type="nucleotide sequence ID" value="NZ_JAVGVR010000001.1"/>
</dbReference>
<dbReference type="AlphaFoldDB" id="A0A4R5VUY0"/>
<proteinExistence type="predicted"/>
<reference evidence="2 3" key="1">
    <citation type="submission" date="2019-03" db="EMBL/GenBank/DDBJ databases">
        <title>Bacillus niacini sp. nov. a Nicotinate-Metabolizing Mesophile Isolated from Soil.</title>
        <authorList>
            <person name="Zhang G."/>
        </authorList>
    </citation>
    <scope>NUCLEOTIDE SEQUENCE [LARGE SCALE GENOMIC DNA]</scope>
    <source>
        <strain evidence="2 3">WN066</strain>
    </source>
</reference>
<dbReference type="Proteomes" id="UP001178888">
    <property type="component" value="Unassembled WGS sequence"/>
</dbReference>
<organism evidence="2 3">
    <name type="scientific">Bacillus salipaludis</name>
    <dbReference type="NCBI Taxonomy" id="2547811"/>
    <lineage>
        <taxon>Bacteria</taxon>
        <taxon>Bacillati</taxon>
        <taxon>Bacillota</taxon>
        <taxon>Bacilli</taxon>
        <taxon>Bacillales</taxon>
        <taxon>Bacillaceae</taxon>
        <taxon>Bacillus</taxon>
    </lineage>
</organism>
<dbReference type="EMBL" id="JAVGVR010000001">
    <property type="protein sequence ID" value="MDQ6597597.1"/>
    <property type="molecule type" value="Genomic_DNA"/>
</dbReference>
<dbReference type="Proteomes" id="UP000295132">
    <property type="component" value="Unassembled WGS sequence"/>
</dbReference>
<reference evidence="1" key="2">
    <citation type="submission" date="2023-08" db="EMBL/GenBank/DDBJ databases">
        <title>Nitrogen cycling bacteria in agricultural field soils.</title>
        <authorList>
            <person name="Jang J."/>
        </authorList>
    </citation>
    <scope>NUCLEOTIDE SEQUENCE</scope>
    <source>
        <strain evidence="1">PS3-36</strain>
    </source>
</reference>
<evidence type="ECO:0000313" key="1">
    <source>
        <dbReference type="EMBL" id="MDQ6597597.1"/>
    </source>
</evidence>
<evidence type="ECO:0000313" key="3">
    <source>
        <dbReference type="Proteomes" id="UP000295132"/>
    </source>
</evidence>
<comment type="caution">
    <text evidence="2">The sequence shown here is derived from an EMBL/GenBank/DDBJ whole genome shotgun (WGS) entry which is preliminary data.</text>
</comment>
<evidence type="ECO:0000313" key="4">
    <source>
        <dbReference type="Proteomes" id="UP001178888"/>
    </source>
</evidence>
<keyword evidence="4" id="KW-1185">Reference proteome</keyword>